<accession>A0A0E9XM38</accession>
<evidence type="ECO:0000313" key="1">
    <source>
        <dbReference type="EMBL" id="JAI03788.1"/>
    </source>
</evidence>
<name>A0A0E9XM38_ANGAN</name>
<protein>
    <submittedName>
        <fullName evidence="1">Uncharacterized protein</fullName>
    </submittedName>
</protein>
<dbReference type="AlphaFoldDB" id="A0A0E9XM38"/>
<reference evidence="1" key="2">
    <citation type="journal article" date="2015" name="Fish Shellfish Immunol.">
        <title>Early steps in the European eel (Anguilla anguilla)-Vibrio vulnificus interaction in the gills: Role of the RtxA13 toxin.</title>
        <authorList>
            <person name="Callol A."/>
            <person name="Pajuelo D."/>
            <person name="Ebbesson L."/>
            <person name="Teles M."/>
            <person name="MacKenzie S."/>
            <person name="Amaro C."/>
        </authorList>
    </citation>
    <scope>NUCLEOTIDE SEQUENCE</scope>
</reference>
<reference evidence="1" key="1">
    <citation type="submission" date="2014-11" db="EMBL/GenBank/DDBJ databases">
        <authorList>
            <person name="Amaro Gonzalez C."/>
        </authorList>
    </citation>
    <scope>NUCLEOTIDE SEQUENCE</scope>
</reference>
<organism evidence="1">
    <name type="scientific">Anguilla anguilla</name>
    <name type="common">European freshwater eel</name>
    <name type="synonym">Muraena anguilla</name>
    <dbReference type="NCBI Taxonomy" id="7936"/>
    <lineage>
        <taxon>Eukaryota</taxon>
        <taxon>Metazoa</taxon>
        <taxon>Chordata</taxon>
        <taxon>Craniata</taxon>
        <taxon>Vertebrata</taxon>
        <taxon>Euteleostomi</taxon>
        <taxon>Actinopterygii</taxon>
        <taxon>Neopterygii</taxon>
        <taxon>Teleostei</taxon>
        <taxon>Anguilliformes</taxon>
        <taxon>Anguillidae</taxon>
        <taxon>Anguilla</taxon>
    </lineage>
</organism>
<dbReference type="EMBL" id="GBXM01004790">
    <property type="protein sequence ID" value="JAI03788.1"/>
    <property type="molecule type" value="Transcribed_RNA"/>
</dbReference>
<proteinExistence type="predicted"/>
<sequence>MGVLFLCLCFRSCLLHLYAVRD</sequence>